<feature type="region of interest" description="Disordered" evidence="1">
    <location>
        <begin position="1"/>
        <end position="45"/>
    </location>
</feature>
<name>A0A167T340_9AGAM</name>
<reference evidence="2 3" key="1">
    <citation type="journal article" date="2016" name="Mol. Biol. Evol.">
        <title>Comparative Genomics of Early-Diverging Mushroom-Forming Fungi Provides Insights into the Origins of Lignocellulose Decay Capabilities.</title>
        <authorList>
            <person name="Nagy L.G."/>
            <person name="Riley R."/>
            <person name="Tritt A."/>
            <person name="Adam C."/>
            <person name="Daum C."/>
            <person name="Floudas D."/>
            <person name="Sun H."/>
            <person name="Yadav J.S."/>
            <person name="Pangilinan J."/>
            <person name="Larsson K.H."/>
            <person name="Matsuura K."/>
            <person name="Barry K."/>
            <person name="Labutti K."/>
            <person name="Kuo R."/>
            <person name="Ohm R.A."/>
            <person name="Bhattacharya S.S."/>
            <person name="Shirouzu T."/>
            <person name="Yoshinaga Y."/>
            <person name="Martin F.M."/>
            <person name="Grigoriev I.V."/>
            <person name="Hibbett D.S."/>
        </authorList>
    </citation>
    <scope>NUCLEOTIDE SEQUENCE [LARGE SCALE GENOMIC DNA]</scope>
    <source>
        <strain evidence="2 3">CBS 109695</strain>
    </source>
</reference>
<feature type="compositionally biased region" description="Basic and acidic residues" evidence="1">
    <location>
        <begin position="1"/>
        <end position="11"/>
    </location>
</feature>
<keyword evidence="3" id="KW-1185">Reference proteome</keyword>
<protein>
    <submittedName>
        <fullName evidence="2">Uncharacterized protein</fullName>
    </submittedName>
</protein>
<sequence>MSALLSDHEDVAGASEVSHSNESARAPFISFSNRSGDDGRLHRPLAIRRKRPALVRMRPVHRPPSGEGAVNFARYAESIGHAL</sequence>
<gene>
    <name evidence="2" type="ORF">FIBSPDRAFT_880282</name>
</gene>
<evidence type="ECO:0000313" key="3">
    <source>
        <dbReference type="Proteomes" id="UP000076532"/>
    </source>
</evidence>
<dbReference type="AlphaFoldDB" id="A0A167T340"/>
<proteinExistence type="predicted"/>
<accession>A0A167T340</accession>
<organism evidence="2 3">
    <name type="scientific">Athelia psychrophila</name>
    <dbReference type="NCBI Taxonomy" id="1759441"/>
    <lineage>
        <taxon>Eukaryota</taxon>
        <taxon>Fungi</taxon>
        <taxon>Dikarya</taxon>
        <taxon>Basidiomycota</taxon>
        <taxon>Agaricomycotina</taxon>
        <taxon>Agaricomycetes</taxon>
        <taxon>Agaricomycetidae</taxon>
        <taxon>Atheliales</taxon>
        <taxon>Atheliaceae</taxon>
        <taxon>Athelia</taxon>
    </lineage>
</organism>
<dbReference type="EMBL" id="KV418505">
    <property type="protein sequence ID" value="KZP02513.1"/>
    <property type="molecule type" value="Genomic_DNA"/>
</dbReference>
<dbReference type="Proteomes" id="UP000076532">
    <property type="component" value="Unassembled WGS sequence"/>
</dbReference>
<evidence type="ECO:0000256" key="1">
    <source>
        <dbReference type="SAM" id="MobiDB-lite"/>
    </source>
</evidence>
<evidence type="ECO:0000313" key="2">
    <source>
        <dbReference type="EMBL" id="KZP02513.1"/>
    </source>
</evidence>